<evidence type="ECO:0000256" key="3">
    <source>
        <dbReference type="ARBA" id="ARBA00023004"/>
    </source>
</evidence>
<evidence type="ECO:0000313" key="9">
    <source>
        <dbReference type="EMBL" id="MCX7571642.1"/>
    </source>
</evidence>
<keyword evidence="4 7" id="KW-0411">Iron-sulfur</keyword>
<dbReference type="InterPro" id="IPR033941">
    <property type="entry name" value="IPMI_cat"/>
</dbReference>
<dbReference type="PANTHER" id="PTHR43822">
    <property type="entry name" value="HOMOACONITASE, MITOCHONDRIAL-RELATED"/>
    <property type="match status" value="1"/>
</dbReference>
<dbReference type="InterPro" id="IPR011826">
    <property type="entry name" value="HAcnase/IPMdehydase_lsu_prok"/>
</dbReference>
<comment type="similarity">
    <text evidence="7">Belongs to the aconitase/IPM isomerase family. LeuC type 2 subfamily.</text>
</comment>
<comment type="cofactor">
    <cofactor evidence="7">
        <name>[4Fe-4S] cluster</name>
        <dbReference type="ChEBI" id="CHEBI:49883"/>
    </cofactor>
    <text evidence="7">Binds 1 [4Fe-4S] cluster per subunit.</text>
</comment>
<dbReference type="NCBIfam" id="TIGR02086">
    <property type="entry name" value="IPMI_arch"/>
    <property type="match status" value="1"/>
</dbReference>
<dbReference type="EC" id="4.2.1.33" evidence="7"/>
<keyword evidence="2 7" id="KW-0479">Metal-binding</keyword>
<evidence type="ECO:0000256" key="5">
    <source>
        <dbReference type="ARBA" id="ARBA00023239"/>
    </source>
</evidence>
<comment type="caution">
    <text evidence="9">The sequence shown here is derived from an EMBL/GenBank/DDBJ whole genome shotgun (WGS) entry which is preliminary data.</text>
</comment>
<keyword evidence="7" id="KW-0432">Leucine biosynthesis</keyword>
<dbReference type="SUPFAM" id="SSF53732">
    <property type="entry name" value="Aconitase iron-sulfur domain"/>
    <property type="match status" value="1"/>
</dbReference>
<dbReference type="PROSITE" id="PS00450">
    <property type="entry name" value="ACONITASE_1"/>
    <property type="match status" value="1"/>
</dbReference>
<gene>
    <name evidence="7" type="primary">leuC</name>
    <name evidence="9" type="ORF">OS242_17000</name>
</gene>
<dbReference type="InterPro" id="IPR018136">
    <property type="entry name" value="Aconitase_4Fe-4S_BS"/>
</dbReference>
<feature type="domain" description="Aconitase/3-isopropylmalate dehydratase large subunit alpha/beta/alpha" evidence="8">
    <location>
        <begin position="7"/>
        <end position="411"/>
    </location>
</feature>
<dbReference type="InterPro" id="IPR001030">
    <property type="entry name" value="Acoase/IPM_deHydtase_lsu_aba"/>
</dbReference>
<dbReference type="PRINTS" id="PR00415">
    <property type="entry name" value="ACONITASE"/>
</dbReference>
<dbReference type="InterPro" id="IPR015931">
    <property type="entry name" value="Acnase/IPM_dHydase_lsu_aba_1/3"/>
</dbReference>
<evidence type="ECO:0000256" key="7">
    <source>
        <dbReference type="HAMAP-Rule" id="MF_01027"/>
    </source>
</evidence>
<sequence>MGQTIAEKILAAHAGKTGVVPGEMVDVELDLIVGNDASTPIAVKQIETYGLLDKVAHPSKIYLALSHYSPAKDINTASHIQLTKRFADRYPEVTVFPEGYGIEHVIIPEEGLVGAGDLVIGADSHTCTYGAVGAFATGVGSTDMAAAMVTGKTWMKVPETQKFVYTGKKRPFFTGKDLVLYLIRQLGVDGVTYQVMEHAGEALLDFTMEERLTIANMAIEAGGKTGIVSYDEVTERYLAGRAKRAYRPTFADADAMYAAVYEWDISDLEPQVAKPNLPSNTVDVSSVEGLSMDQVYIGSCTNGRISDLRAAAAIMKGRKVNSNLRTIVVPGSKAVYQQALREGLIDIFLEAGALVGPPSCGACFGGSMGILAPGDRCLSTTNRNFTGRMGAATAEVYLSNPSVAAATAVTGKITHPAEVAHEPVL</sequence>
<evidence type="ECO:0000256" key="6">
    <source>
        <dbReference type="ARBA" id="ARBA00023501"/>
    </source>
</evidence>
<reference evidence="9 10" key="1">
    <citation type="submission" date="2022-11" db="EMBL/GenBank/DDBJ databases">
        <title>Study of microbial diversity in lake waters.</title>
        <authorList>
            <person name="Zhang J."/>
        </authorList>
    </citation>
    <scope>NUCLEOTIDE SEQUENCE [LARGE SCALE GENOMIC DNA]</scope>
    <source>
        <strain evidence="9 10">DT12</strain>
    </source>
</reference>
<comment type="catalytic activity">
    <reaction evidence="6">
        <text>citrate = D-threo-isocitrate</text>
        <dbReference type="Rhea" id="RHEA:10336"/>
        <dbReference type="ChEBI" id="CHEBI:15562"/>
        <dbReference type="ChEBI" id="CHEBI:16947"/>
        <dbReference type="EC" id="4.2.1.3"/>
    </reaction>
</comment>
<evidence type="ECO:0000256" key="1">
    <source>
        <dbReference type="ARBA" id="ARBA00022485"/>
    </source>
</evidence>
<keyword evidence="5 7" id="KW-0456">Lyase</keyword>
<keyword evidence="7" id="KW-0028">Amino-acid biosynthesis</keyword>
<feature type="binding site" evidence="7">
    <location>
        <position position="360"/>
    </location>
    <ligand>
        <name>[4Fe-4S] cluster</name>
        <dbReference type="ChEBI" id="CHEBI:49883"/>
    </ligand>
</feature>
<comment type="catalytic activity">
    <reaction evidence="7">
        <text>(2R,3S)-3-isopropylmalate = (2S)-2-isopropylmalate</text>
        <dbReference type="Rhea" id="RHEA:32287"/>
        <dbReference type="ChEBI" id="CHEBI:1178"/>
        <dbReference type="ChEBI" id="CHEBI:35121"/>
        <dbReference type="EC" id="4.2.1.33"/>
    </reaction>
</comment>
<dbReference type="EMBL" id="JAPMLT010000012">
    <property type="protein sequence ID" value="MCX7571642.1"/>
    <property type="molecule type" value="Genomic_DNA"/>
</dbReference>
<comment type="pathway">
    <text evidence="7">Amino-acid biosynthesis; L-leucine biosynthesis; L-leucine from 3-methyl-2-oxobutanoate: step 2/4.</text>
</comment>
<dbReference type="Proteomes" id="UP001208017">
    <property type="component" value="Unassembled WGS sequence"/>
</dbReference>
<keyword evidence="7" id="KW-0100">Branched-chain amino acid biosynthesis</keyword>
<feature type="binding site" evidence="7">
    <location>
        <position position="300"/>
    </location>
    <ligand>
        <name>[4Fe-4S] cluster</name>
        <dbReference type="ChEBI" id="CHEBI:49883"/>
    </ligand>
</feature>
<evidence type="ECO:0000256" key="4">
    <source>
        <dbReference type="ARBA" id="ARBA00023014"/>
    </source>
</evidence>
<dbReference type="Gene3D" id="3.30.499.10">
    <property type="entry name" value="Aconitase, domain 3"/>
    <property type="match status" value="2"/>
</dbReference>
<dbReference type="HAMAP" id="MF_01027">
    <property type="entry name" value="LeuC_type2"/>
    <property type="match status" value="1"/>
</dbReference>
<dbReference type="RefSeq" id="WP_267152892.1">
    <property type="nucleotide sequence ID" value="NZ_JAPMLT010000012.1"/>
</dbReference>
<dbReference type="Pfam" id="PF00330">
    <property type="entry name" value="Aconitase"/>
    <property type="match status" value="1"/>
</dbReference>
<dbReference type="InterPro" id="IPR006251">
    <property type="entry name" value="Homoacnase/IPMdehydase_lsu"/>
</dbReference>
<comment type="function">
    <text evidence="7">Catalyzes the isomerization between 2-isopropylmalate and 3-isopropylmalate, via the formation of 2-isopropylmaleate.</text>
</comment>
<proteinExistence type="inferred from homology"/>
<dbReference type="InterPro" id="IPR036008">
    <property type="entry name" value="Aconitase_4Fe-4S_dom"/>
</dbReference>
<keyword evidence="1 7" id="KW-0004">4Fe-4S</keyword>
<accession>A0ABT3X704</accession>
<keyword evidence="10" id="KW-1185">Reference proteome</keyword>
<dbReference type="NCBIfam" id="TIGR01343">
    <property type="entry name" value="hacA_fam"/>
    <property type="match status" value="1"/>
</dbReference>
<protein>
    <recommendedName>
        <fullName evidence="7">3-isopropylmalate dehydratase large subunit</fullName>
        <ecNumber evidence="7">4.2.1.33</ecNumber>
    </recommendedName>
    <alternativeName>
        <fullName evidence="7">Alpha-IPM isomerase</fullName>
        <shortName evidence="7">IPMI</shortName>
    </alternativeName>
    <alternativeName>
        <fullName evidence="7">Isopropylmalate isomerase</fullName>
    </alternativeName>
</protein>
<evidence type="ECO:0000256" key="2">
    <source>
        <dbReference type="ARBA" id="ARBA00022723"/>
    </source>
</evidence>
<dbReference type="NCBIfam" id="NF001614">
    <property type="entry name" value="PRK00402.1"/>
    <property type="match status" value="1"/>
</dbReference>
<dbReference type="InterPro" id="IPR050067">
    <property type="entry name" value="IPM_dehydratase_rel_enz"/>
</dbReference>
<dbReference type="CDD" id="cd01583">
    <property type="entry name" value="IPMI"/>
    <property type="match status" value="1"/>
</dbReference>
<name>A0ABT3X704_9BACL</name>
<evidence type="ECO:0000313" key="10">
    <source>
        <dbReference type="Proteomes" id="UP001208017"/>
    </source>
</evidence>
<keyword evidence="3 7" id="KW-0408">Iron</keyword>
<organism evidence="9 10">
    <name type="scientific">Tumebacillus lacus</name>
    <dbReference type="NCBI Taxonomy" id="2995335"/>
    <lineage>
        <taxon>Bacteria</taxon>
        <taxon>Bacillati</taxon>
        <taxon>Bacillota</taxon>
        <taxon>Bacilli</taxon>
        <taxon>Bacillales</taxon>
        <taxon>Alicyclobacillaceae</taxon>
        <taxon>Tumebacillus</taxon>
    </lineage>
</organism>
<feature type="binding site" evidence="7">
    <location>
        <position position="363"/>
    </location>
    <ligand>
        <name>[4Fe-4S] cluster</name>
        <dbReference type="ChEBI" id="CHEBI:49883"/>
    </ligand>
</feature>
<dbReference type="PANTHER" id="PTHR43822:SF16">
    <property type="entry name" value="3-ISOPROPYLMALATE DEHYDRATASE LARGE SUBUNIT 2"/>
    <property type="match status" value="1"/>
</dbReference>
<evidence type="ECO:0000259" key="8">
    <source>
        <dbReference type="Pfam" id="PF00330"/>
    </source>
</evidence>
<comment type="subunit">
    <text evidence="7">Heterodimer of LeuC and LeuD.</text>
</comment>